<comment type="caution">
    <text evidence="1">The sequence shown here is derived from an EMBL/GenBank/DDBJ whole genome shotgun (WGS) entry which is preliminary data.</text>
</comment>
<name>A0A2P6QEE4_ROSCH</name>
<dbReference type="AlphaFoldDB" id="A0A2P6QEE4"/>
<proteinExistence type="predicted"/>
<reference evidence="1 2" key="1">
    <citation type="journal article" date="2018" name="Nat. Genet.">
        <title>The Rosa genome provides new insights in the design of modern roses.</title>
        <authorList>
            <person name="Bendahmane M."/>
        </authorList>
    </citation>
    <scope>NUCLEOTIDE SEQUENCE [LARGE SCALE GENOMIC DNA]</scope>
    <source>
        <strain evidence="2">cv. Old Blush</strain>
    </source>
</reference>
<sequence length="54" mass="6051">MEKEKNQKQTQTTELNFGVLDGHKPMLTAASRIAISKQLQCQVLFLCVSIVSFP</sequence>
<protein>
    <submittedName>
        <fullName evidence="1">Uncharacterized protein</fullName>
    </submittedName>
</protein>
<evidence type="ECO:0000313" key="1">
    <source>
        <dbReference type="EMBL" id="PRQ32536.1"/>
    </source>
</evidence>
<evidence type="ECO:0000313" key="2">
    <source>
        <dbReference type="Proteomes" id="UP000238479"/>
    </source>
</evidence>
<keyword evidence="2" id="KW-1185">Reference proteome</keyword>
<dbReference type="EMBL" id="PDCK01000043">
    <property type="protein sequence ID" value="PRQ32536.1"/>
    <property type="molecule type" value="Genomic_DNA"/>
</dbReference>
<dbReference type="Gramene" id="PRQ32536">
    <property type="protein sequence ID" value="PRQ32536"/>
    <property type="gene ID" value="RchiOBHm_Chr5g0047451"/>
</dbReference>
<accession>A0A2P6QEE4</accession>
<organism evidence="1 2">
    <name type="scientific">Rosa chinensis</name>
    <name type="common">China rose</name>
    <dbReference type="NCBI Taxonomy" id="74649"/>
    <lineage>
        <taxon>Eukaryota</taxon>
        <taxon>Viridiplantae</taxon>
        <taxon>Streptophyta</taxon>
        <taxon>Embryophyta</taxon>
        <taxon>Tracheophyta</taxon>
        <taxon>Spermatophyta</taxon>
        <taxon>Magnoliopsida</taxon>
        <taxon>eudicotyledons</taxon>
        <taxon>Gunneridae</taxon>
        <taxon>Pentapetalae</taxon>
        <taxon>rosids</taxon>
        <taxon>fabids</taxon>
        <taxon>Rosales</taxon>
        <taxon>Rosaceae</taxon>
        <taxon>Rosoideae</taxon>
        <taxon>Rosoideae incertae sedis</taxon>
        <taxon>Rosa</taxon>
    </lineage>
</organism>
<dbReference type="Proteomes" id="UP000238479">
    <property type="component" value="Chromosome 5"/>
</dbReference>
<gene>
    <name evidence="1" type="ORF">RchiOBHm_Chr5g0047451</name>
</gene>